<comment type="similarity">
    <text evidence="1">Belongs to the glycosyltransferase 2 family.</text>
</comment>
<keyword evidence="3 7" id="KW-0808">Transferase</keyword>
<feature type="transmembrane region" description="Helical" evidence="5">
    <location>
        <begin position="28"/>
        <end position="49"/>
    </location>
</feature>
<evidence type="ECO:0000256" key="4">
    <source>
        <dbReference type="SAM" id="MobiDB-lite"/>
    </source>
</evidence>
<keyword evidence="5" id="KW-0472">Membrane</keyword>
<dbReference type="RefSeq" id="WP_171834411.1">
    <property type="nucleotide sequence ID" value="NZ_CP053708.1"/>
</dbReference>
<keyword evidence="2" id="KW-0328">Glycosyltransferase</keyword>
<reference evidence="7 8" key="1">
    <citation type="journal article" date="2014" name="World J. Microbiol. Biotechnol.">
        <title>Biodiversity and physiological characteristics of Antarctic and Arctic lichens-associated bacteria.</title>
        <authorList>
            <person name="Lee Y.M."/>
            <person name="Kim E.H."/>
            <person name="Lee H.K."/>
            <person name="Hong S.G."/>
        </authorList>
    </citation>
    <scope>NUCLEOTIDE SEQUENCE [LARGE SCALE GENOMIC DNA]</scope>
    <source>
        <strain evidence="7 8">PAMC 26569</strain>
    </source>
</reference>
<evidence type="ECO:0000259" key="6">
    <source>
        <dbReference type="Pfam" id="PF00535"/>
    </source>
</evidence>
<dbReference type="KEGG" id="lck:HN018_04630"/>
<dbReference type="Gene3D" id="3.90.550.10">
    <property type="entry name" value="Spore Coat Polysaccharide Biosynthesis Protein SpsA, Chain A"/>
    <property type="match status" value="1"/>
</dbReference>
<dbReference type="SUPFAM" id="SSF53448">
    <property type="entry name" value="Nucleotide-diphospho-sugar transferases"/>
    <property type="match status" value="1"/>
</dbReference>
<dbReference type="InterPro" id="IPR029044">
    <property type="entry name" value="Nucleotide-diphossugar_trans"/>
</dbReference>
<keyword evidence="8" id="KW-1185">Reference proteome</keyword>
<proteinExistence type="inferred from homology"/>
<gene>
    <name evidence="7" type="ORF">HN018_04630</name>
</gene>
<keyword evidence="5" id="KW-1133">Transmembrane helix</keyword>
<dbReference type="EMBL" id="CP053708">
    <property type="protein sequence ID" value="QKE89416.1"/>
    <property type="molecule type" value="Genomic_DNA"/>
</dbReference>
<dbReference type="PANTHER" id="PTHR43630">
    <property type="entry name" value="POLY-BETA-1,6-N-ACETYL-D-GLUCOSAMINE SYNTHASE"/>
    <property type="match status" value="1"/>
</dbReference>
<dbReference type="InterPro" id="IPR001173">
    <property type="entry name" value="Glyco_trans_2-like"/>
</dbReference>
<dbReference type="Pfam" id="PF00535">
    <property type="entry name" value="Glycos_transf_2"/>
    <property type="match status" value="1"/>
</dbReference>
<sequence>MTTPTISETLARRRQSISPRFSPPPTPLASMLIHGAVLLLWVALFWRAFQGGGVFAWSAGLVYIAYDTLLLCFVFHRTLVLVRPPAITTRSSAAPPTTTVIIAAHNEAEVLQATLASLFAQTGPADIILIADDGSDDGTATLLADAYGLEPMRPGQSAGGGRYPSLRWLRLPHGGKAASLNIAVSLAETDLVLTIDADTLIDPSALAAMRDAFAADPTLVAATGVLTPFCGPGLSGRVLQWFQTYEYVRNFLSRYAWASVDGLLLLSGAFACYRRDALLAVGGFDPECLVEDYELTHRLRDHAVRQGLVWRTAVIGAAQGRTEVPGTVPVFLRQRRRWFGGFLQTQYWYRHMVGNGRYGRLGTMMLPVKAIDTLQPLYGLTGAVLLVIYLVTGHLHILLPVACVIAAKIVFDLAFHLWTLRLYRGWLGRTGSIRPLPAILASLIEPFSFQLLRHTGAALGWWSFLSRSRRW</sequence>
<organism evidence="7 8">
    <name type="scientific">Lichenicola cladoniae</name>
    <dbReference type="NCBI Taxonomy" id="1484109"/>
    <lineage>
        <taxon>Bacteria</taxon>
        <taxon>Pseudomonadati</taxon>
        <taxon>Pseudomonadota</taxon>
        <taxon>Alphaproteobacteria</taxon>
        <taxon>Acetobacterales</taxon>
        <taxon>Acetobacteraceae</taxon>
        <taxon>Lichenicola</taxon>
    </lineage>
</organism>
<evidence type="ECO:0000256" key="3">
    <source>
        <dbReference type="ARBA" id="ARBA00022679"/>
    </source>
</evidence>
<dbReference type="PANTHER" id="PTHR43630:SF1">
    <property type="entry name" value="POLY-BETA-1,6-N-ACETYL-D-GLUCOSAMINE SYNTHASE"/>
    <property type="match status" value="1"/>
</dbReference>
<feature type="region of interest" description="Disordered" evidence="4">
    <location>
        <begin position="1"/>
        <end position="22"/>
    </location>
</feature>
<feature type="domain" description="Glycosyltransferase 2-like" evidence="6">
    <location>
        <begin position="99"/>
        <end position="278"/>
    </location>
</feature>
<feature type="transmembrane region" description="Helical" evidence="5">
    <location>
        <begin position="55"/>
        <end position="75"/>
    </location>
</feature>
<protein>
    <submittedName>
        <fullName evidence="7">Glycosyltransferase family 2 protein</fullName>
    </submittedName>
</protein>
<dbReference type="AlphaFoldDB" id="A0A6M8HM66"/>
<dbReference type="GO" id="GO:0016757">
    <property type="term" value="F:glycosyltransferase activity"/>
    <property type="evidence" value="ECO:0007669"/>
    <property type="project" value="UniProtKB-KW"/>
</dbReference>
<evidence type="ECO:0000256" key="1">
    <source>
        <dbReference type="ARBA" id="ARBA00006739"/>
    </source>
</evidence>
<feature type="transmembrane region" description="Helical" evidence="5">
    <location>
        <begin position="374"/>
        <end position="391"/>
    </location>
</feature>
<evidence type="ECO:0000313" key="8">
    <source>
        <dbReference type="Proteomes" id="UP000500767"/>
    </source>
</evidence>
<feature type="transmembrane region" description="Helical" evidence="5">
    <location>
        <begin position="397"/>
        <end position="420"/>
    </location>
</feature>
<dbReference type="Proteomes" id="UP000500767">
    <property type="component" value="Chromosome"/>
</dbReference>
<evidence type="ECO:0000313" key="7">
    <source>
        <dbReference type="EMBL" id="QKE89416.1"/>
    </source>
</evidence>
<keyword evidence="5" id="KW-0812">Transmembrane</keyword>
<name>A0A6M8HM66_9PROT</name>
<evidence type="ECO:0000256" key="5">
    <source>
        <dbReference type="SAM" id="Phobius"/>
    </source>
</evidence>
<accession>A0A6M8HM66</accession>
<dbReference type="CDD" id="cd06423">
    <property type="entry name" value="CESA_like"/>
    <property type="match status" value="1"/>
</dbReference>
<evidence type="ECO:0000256" key="2">
    <source>
        <dbReference type="ARBA" id="ARBA00022676"/>
    </source>
</evidence>